<gene>
    <name evidence="1" type="ORF">SDC9_63132</name>
</gene>
<dbReference type="Pfam" id="PF10109">
    <property type="entry name" value="Phage_TAC_7"/>
    <property type="match status" value="1"/>
</dbReference>
<evidence type="ECO:0008006" key="2">
    <source>
        <dbReference type="Google" id="ProtNLM"/>
    </source>
</evidence>
<protein>
    <recommendedName>
        <fullName evidence="2">Phage tail assembly protein</fullName>
    </recommendedName>
</protein>
<dbReference type="InterPro" id="IPR019289">
    <property type="entry name" value="Phage_tail_E/E"/>
</dbReference>
<organism evidence="1">
    <name type="scientific">bioreactor metagenome</name>
    <dbReference type="NCBI Taxonomy" id="1076179"/>
    <lineage>
        <taxon>unclassified sequences</taxon>
        <taxon>metagenomes</taxon>
        <taxon>ecological metagenomes</taxon>
    </lineage>
</organism>
<sequence length="93" mass="10514">MAKEKSVTIQLEFPVELADRKLDAVSIRRPIMGDLEDFPVSVSTGLKEEMALVAHLCNLHAEDLRRMDAEDYDKLQKQLLQFRGISLSKGDKA</sequence>
<comment type="caution">
    <text evidence="1">The sequence shown here is derived from an EMBL/GenBank/DDBJ whole genome shotgun (WGS) entry which is preliminary data.</text>
</comment>
<dbReference type="EMBL" id="VSSQ01002670">
    <property type="protein sequence ID" value="MPM16750.1"/>
    <property type="molecule type" value="Genomic_DNA"/>
</dbReference>
<reference evidence="1" key="1">
    <citation type="submission" date="2019-08" db="EMBL/GenBank/DDBJ databases">
        <authorList>
            <person name="Kucharzyk K."/>
            <person name="Murdoch R.W."/>
            <person name="Higgins S."/>
            <person name="Loffler F."/>
        </authorList>
    </citation>
    <scope>NUCLEOTIDE SEQUENCE</scope>
</reference>
<evidence type="ECO:0000313" key="1">
    <source>
        <dbReference type="EMBL" id="MPM16750.1"/>
    </source>
</evidence>
<proteinExistence type="predicted"/>
<accession>A0A644XKN4</accession>
<name>A0A644XKN4_9ZZZZ</name>
<dbReference type="AlphaFoldDB" id="A0A644XKN4"/>